<evidence type="ECO:0000313" key="1">
    <source>
        <dbReference type="EMBL" id="CAH2086973.1"/>
    </source>
</evidence>
<dbReference type="EMBL" id="CAKOGL010000005">
    <property type="protein sequence ID" value="CAH2086973.1"/>
    <property type="molecule type" value="Genomic_DNA"/>
</dbReference>
<name>A0AAU9TLT6_EUPED</name>
<dbReference type="AlphaFoldDB" id="A0AAU9TLT6"/>
<evidence type="ECO:0000313" key="2">
    <source>
        <dbReference type="Proteomes" id="UP001153954"/>
    </source>
</evidence>
<reference evidence="1" key="1">
    <citation type="submission" date="2022-03" db="EMBL/GenBank/DDBJ databases">
        <authorList>
            <person name="Tunstrom K."/>
        </authorList>
    </citation>
    <scope>NUCLEOTIDE SEQUENCE</scope>
</reference>
<gene>
    <name evidence="1" type="ORF">EEDITHA_LOCUS3282</name>
</gene>
<keyword evidence="2" id="KW-1185">Reference proteome</keyword>
<comment type="caution">
    <text evidence="1">The sequence shown here is derived from an EMBL/GenBank/DDBJ whole genome shotgun (WGS) entry which is preliminary data.</text>
</comment>
<proteinExistence type="predicted"/>
<dbReference type="Proteomes" id="UP001153954">
    <property type="component" value="Unassembled WGS sequence"/>
</dbReference>
<protein>
    <submittedName>
        <fullName evidence="1">Uncharacterized protein</fullName>
    </submittedName>
</protein>
<organism evidence="1 2">
    <name type="scientific">Euphydryas editha</name>
    <name type="common">Edith's checkerspot</name>
    <dbReference type="NCBI Taxonomy" id="104508"/>
    <lineage>
        <taxon>Eukaryota</taxon>
        <taxon>Metazoa</taxon>
        <taxon>Ecdysozoa</taxon>
        <taxon>Arthropoda</taxon>
        <taxon>Hexapoda</taxon>
        <taxon>Insecta</taxon>
        <taxon>Pterygota</taxon>
        <taxon>Neoptera</taxon>
        <taxon>Endopterygota</taxon>
        <taxon>Lepidoptera</taxon>
        <taxon>Glossata</taxon>
        <taxon>Ditrysia</taxon>
        <taxon>Papilionoidea</taxon>
        <taxon>Nymphalidae</taxon>
        <taxon>Nymphalinae</taxon>
        <taxon>Euphydryas</taxon>
    </lineage>
</organism>
<sequence>MSLIAKSALGRMQVALHGRPFPRSTLGLNEPRARTRAPALAAPARDGCALIDRASRATAPPVSQVPHVPTAPAATPVPTRVLCYKPSRTIRTRAGKFTFNIVVAPGVPKICNCAFRFRESRRFDNDSFSYANST</sequence>
<accession>A0AAU9TLT6</accession>